<dbReference type="Gene3D" id="1.10.10.10">
    <property type="entry name" value="Winged helix-like DNA-binding domain superfamily/Winged helix DNA-binding domain"/>
    <property type="match status" value="1"/>
</dbReference>
<dbReference type="SUPFAM" id="SSF46785">
    <property type="entry name" value="Winged helix' DNA-binding domain"/>
    <property type="match status" value="1"/>
</dbReference>
<dbReference type="PANTHER" id="PTHR30346:SF28">
    <property type="entry name" value="HTH-TYPE TRANSCRIPTIONAL REGULATOR CYNR"/>
    <property type="match status" value="1"/>
</dbReference>
<dbReference type="GO" id="GO:0003700">
    <property type="term" value="F:DNA-binding transcription factor activity"/>
    <property type="evidence" value="ECO:0007669"/>
    <property type="project" value="InterPro"/>
</dbReference>
<keyword evidence="2" id="KW-0805">Transcription regulation</keyword>
<dbReference type="RefSeq" id="WP_073078411.1">
    <property type="nucleotide sequence ID" value="NZ_FQXV01000006.1"/>
</dbReference>
<evidence type="ECO:0000256" key="4">
    <source>
        <dbReference type="ARBA" id="ARBA00023163"/>
    </source>
</evidence>
<comment type="similarity">
    <text evidence="1">Belongs to the LysR transcriptional regulatory family.</text>
</comment>
<dbReference type="InterPro" id="IPR036388">
    <property type="entry name" value="WH-like_DNA-bd_sf"/>
</dbReference>
<sequence length="307" mass="34480">MINVTFQQVDAFLAVAEHLNIADTANMLYSSQSALSKTITRFEGAVGVRLFERGNRGVALTKEGQYLYDRLRRPFDVVVNAFGEVQDMYRQPRQRLRIGCPDTYNCNPVYNIVKMAISNFMERYPNVEVSETIYEHEQLKAALIFSDVDLVVGPSFVIRDLKDASTMKLALLEAYFTVSANHPLAQADALDVKRLADLTFYEVLIGSSDAVEKHVFKVCANLGFTPKAVRFVPNMLSLIRTIGIGKGVSISGRIDSAAYDVSIRYYPIPKYPGFVESHIMAAWLPDRTTAEKRDFLCILRGLAQDQL</sequence>
<accession>A0A1M5XTM0</accession>
<dbReference type="STRING" id="1123282.SAMN02745823_02012"/>
<evidence type="ECO:0000259" key="5">
    <source>
        <dbReference type="PROSITE" id="PS50931"/>
    </source>
</evidence>
<evidence type="ECO:0000256" key="2">
    <source>
        <dbReference type="ARBA" id="ARBA00023015"/>
    </source>
</evidence>
<protein>
    <submittedName>
        <fullName evidence="6">DNA-binding transcriptional regulator, LysR family</fullName>
    </submittedName>
</protein>
<dbReference type="InterPro" id="IPR036390">
    <property type="entry name" value="WH_DNA-bd_sf"/>
</dbReference>
<dbReference type="OrthoDB" id="9803714at2"/>
<reference evidence="6 7" key="1">
    <citation type="submission" date="2016-11" db="EMBL/GenBank/DDBJ databases">
        <authorList>
            <person name="Jaros S."/>
            <person name="Januszkiewicz K."/>
            <person name="Wedrychowicz H."/>
        </authorList>
    </citation>
    <scope>NUCLEOTIDE SEQUENCE [LARGE SCALE GENOMIC DNA]</scope>
    <source>
        <strain evidence="6 7">DSM 10068</strain>
    </source>
</reference>
<dbReference type="InterPro" id="IPR000847">
    <property type="entry name" value="LysR_HTH_N"/>
</dbReference>
<dbReference type="Gene3D" id="3.40.190.10">
    <property type="entry name" value="Periplasmic binding protein-like II"/>
    <property type="match status" value="2"/>
</dbReference>
<evidence type="ECO:0000256" key="1">
    <source>
        <dbReference type="ARBA" id="ARBA00009437"/>
    </source>
</evidence>
<dbReference type="SUPFAM" id="SSF53850">
    <property type="entry name" value="Periplasmic binding protein-like II"/>
    <property type="match status" value="1"/>
</dbReference>
<dbReference type="Pfam" id="PF03466">
    <property type="entry name" value="LysR_substrate"/>
    <property type="match status" value="1"/>
</dbReference>
<dbReference type="EMBL" id="FQXV01000006">
    <property type="protein sequence ID" value="SHI02884.1"/>
    <property type="molecule type" value="Genomic_DNA"/>
</dbReference>
<dbReference type="AlphaFoldDB" id="A0A1M5XTM0"/>
<dbReference type="Proteomes" id="UP000183995">
    <property type="component" value="Unassembled WGS sequence"/>
</dbReference>
<dbReference type="PROSITE" id="PS50931">
    <property type="entry name" value="HTH_LYSR"/>
    <property type="match status" value="1"/>
</dbReference>
<gene>
    <name evidence="6" type="ORF">SAMN02745823_02012</name>
</gene>
<keyword evidence="4" id="KW-0804">Transcription</keyword>
<evidence type="ECO:0000313" key="7">
    <source>
        <dbReference type="Proteomes" id="UP000183995"/>
    </source>
</evidence>
<dbReference type="InterPro" id="IPR005119">
    <property type="entry name" value="LysR_subst-bd"/>
</dbReference>
<organism evidence="6 7">
    <name type="scientific">Sporobacter termitidis DSM 10068</name>
    <dbReference type="NCBI Taxonomy" id="1123282"/>
    <lineage>
        <taxon>Bacteria</taxon>
        <taxon>Bacillati</taxon>
        <taxon>Bacillota</taxon>
        <taxon>Clostridia</taxon>
        <taxon>Eubacteriales</taxon>
        <taxon>Oscillospiraceae</taxon>
        <taxon>Sporobacter</taxon>
    </lineage>
</organism>
<evidence type="ECO:0000313" key="6">
    <source>
        <dbReference type="EMBL" id="SHI02884.1"/>
    </source>
</evidence>
<keyword evidence="3 6" id="KW-0238">DNA-binding</keyword>
<dbReference type="CDD" id="cd05466">
    <property type="entry name" value="PBP2_LTTR_substrate"/>
    <property type="match status" value="1"/>
</dbReference>
<keyword evidence="7" id="KW-1185">Reference proteome</keyword>
<dbReference type="Pfam" id="PF00126">
    <property type="entry name" value="HTH_1"/>
    <property type="match status" value="1"/>
</dbReference>
<proteinExistence type="inferred from homology"/>
<dbReference type="GO" id="GO:0003677">
    <property type="term" value="F:DNA binding"/>
    <property type="evidence" value="ECO:0007669"/>
    <property type="project" value="UniProtKB-KW"/>
</dbReference>
<evidence type="ECO:0000256" key="3">
    <source>
        <dbReference type="ARBA" id="ARBA00023125"/>
    </source>
</evidence>
<dbReference type="PANTHER" id="PTHR30346">
    <property type="entry name" value="TRANSCRIPTIONAL DUAL REGULATOR HCAR-RELATED"/>
    <property type="match status" value="1"/>
</dbReference>
<dbReference type="GO" id="GO:0032993">
    <property type="term" value="C:protein-DNA complex"/>
    <property type="evidence" value="ECO:0007669"/>
    <property type="project" value="TreeGrafter"/>
</dbReference>
<feature type="domain" description="HTH lysR-type" evidence="5">
    <location>
        <begin position="4"/>
        <end position="61"/>
    </location>
</feature>
<name>A0A1M5XTM0_9FIRM</name>